<proteinExistence type="predicted"/>
<evidence type="ECO:0000256" key="1">
    <source>
        <dbReference type="SAM" id="MobiDB-lite"/>
    </source>
</evidence>
<reference evidence="2" key="2">
    <citation type="submission" date="2014-07" db="EMBL/GenBank/DDBJ databases">
        <authorList>
            <person name="Hull J."/>
        </authorList>
    </citation>
    <scope>NUCLEOTIDE SEQUENCE</scope>
</reference>
<feature type="region of interest" description="Disordered" evidence="1">
    <location>
        <begin position="180"/>
        <end position="247"/>
    </location>
</feature>
<reference evidence="2" key="1">
    <citation type="journal article" date="2014" name="PLoS ONE">
        <title>Transcriptome-Based Identification of ABC Transporters in the Western Tarnished Plant Bug Lygus hesperus.</title>
        <authorList>
            <person name="Hull J.J."/>
            <person name="Chaney K."/>
            <person name="Geib S.M."/>
            <person name="Fabrick J.A."/>
            <person name="Brent C.S."/>
            <person name="Walsh D."/>
            <person name="Lavine L.C."/>
        </authorList>
    </citation>
    <scope>NUCLEOTIDE SEQUENCE</scope>
</reference>
<feature type="compositionally biased region" description="Polar residues" evidence="1">
    <location>
        <begin position="238"/>
        <end position="247"/>
    </location>
</feature>
<dbReference type="EMBL" id="GBHO01039678">
    <property type="protein sequence ID" value="JAG03926.1"/>
    <property type="molecule type" value="Transcribed_RNA"/>
</dbReference>
<gene>
    <name evidence="2" type="primary">flp-3_0</name>
    <name evidence="3" type="synonym">flp-3_1</name>
    <name evidence="2" type="ORF">CM83_31119</name>
    <name evidence="3" type="ORF">CM83_31122</name>
</gene>
<dbReference type="AlphaFoldDB" id="A0A0A9WGD5"/>
<feature type="compositionally biased region" description="Polar residues" evidence="1">
    <location>
        <begin position="195"/>
        <end position="220"/>
    </location>
</feature>
<dbReference type="EMBL" id="GBHO01039679">
    <property type="protein sequence ID" value="JAG03925.1"/>
    <property type="molecule type" value="Transcribed_RNA"/>
</dbReference>
<organism evidence="2">
    <name type="scientific">Lygus hesperus</name>
    <name type="common">Western plant bug</name>
    <dbReference type="NCBI Taxonomy" id="30085"/>
    <lineage>
        <taxon>Eukaryota</taxon>
        <taxon>Metazoa</taxon>
        <taxon>Ecdysozoa</taxon>
        <taxon>Arthropoda</taxon>
        <taxon>Hexapoda</taxon>
        <taxon>Insecta</taxon>
        <taxon>Pterygota</taxon>
        <taxon>Neoptera</taxon>
        <taxon>Paraneoptera</taxon>
        <taxon>Hemiptera</taxon>
        <taxon>Heteroptera</taxon>
        <taxon>Panheteroptera</taxon>
        <taxon>Cimicomorpha</taxon>
        <taxon>Miridae</taxon>
        <taxon>Mirini</taxon>
        <taxon>Lygus</taxon>
    </lineage>
</organism>
<sequence>MAPRSGSPDGSSSTTSSESTGSPDSYPNDEYLRLPDRVETSPLTPQVDYSKLVGSEEVSPLDPCRSQLSPMEASTTVSLDSPTFGSTYLQNADLQPKVPSSQPVITDEEWSDIPLSVEGSARLGEPPGSTNPESAAPTSLGQLGRRQSIDALFSGSTGKVKEIFSQGIMKLNIGSISERRGSLESCRRKVGGPQRPSSRTSRYSTDEGASSNEDPQSSDEMLSDDQIASLMLDEDLRSGNTLASKSK</sequence>
<evidence type="ECO:0000313" key="2">
    <source>
        <dbReference type="EMBL" id="JAG03925.1"/>
    </source>
</evidence>
<protein>
    <submittedName>
        <fullName evidence="2">FMRFamide-like neuropeptides 3</fullName>
    </submittedName>
</protein>
<keyword evidence="2" id="KW-0527">Neuropeptide</keyword>
<feature type="compositionally biased region" description="Polar residues" evidence="1">
    <location>
        <begin position="128"/>
        <end position="141"/>
    </location>
</feature>
<feature type="compositionally biased region" description="Basic and acidic residues" evidence="1">
    <location>
        <begin position="30"/>
        <end position="39"/>
    </location>
</feature>
<feature type="region of interest" description="Disordered" evidence="1">
    <location>
        <begin position="1"/>
        <end position="144"/>
    </location>
</feature>
<feature type="compositionally biased region" description="Polar residues" evidence="1">
    <location>
        <begin position="66"/>
        <end position="104"/>
    </location>
</feature>
<evidence type="ECO:0000313" key="3">
    <source>
        <dbReference type="EMBL" id="JAG03926.1"/>
    </source>
</evidence>
<name>A0A0A9WGD5_LYGHE</name>
<feature type="compositionally biased region" description="Low complexity" evidence="1">
    <location>
        <begin position="1"/>
        <end position="25"/>
    </location>
</feature>
<dbReference type="GO" id="GO:0007218">
    <property type="term" value="P:neuropeptide signaling pathway"/>
    <property type="evidence" value="ECO:0007669"/>
    <property type="project" value="UniProtKB-KW"/>
</dbReference>
<accession>A0A0A9WGD5</accession>